<gene>
    <name evidence="6" type="ORF">HOP40_26135</name>
</gene>
<dbReference type="KEGG" id="pbro:HOP40_26135"/>
<dbReference type="InterPro" id="IPR029044">
    <property type="entry name" value="Nucleotide-diphossugar_trans"/>
</dbReference>
<evidence type="ECO:0000259" key="5">
    <source>
        <dbReference type="Pfam" id="PF00535"/>
    </source>
</evidence>
<dbReference type="EMBL" id="CP053564">
    <property type="protein sequence ID" value="QJY48826.1"/>
    <property type="molecule type" value="Genomic_DNA"/>
</dbReference>
<keyword evidence="3" id="KW-0328">Glycosyltransferase</keyword>
<comment type="pathway">
    <text evidence="1">Cell wall biogenesis; cell wall polysaccharide biosynthesis.</text>
</comment>
<organism evidence="6 7">
    <name type="scientific">Pseudonocardia broussonetiae</name>
    <dbReference type="NCBI Taxonomy" id="2736640"/>
    <lineage>
        <taxon>Bacteria</taxon>
        <taxon>Bacillati</taxon>
        <taxon>Actinomycetota</taxon>
        <taxon>Actinomycetes</taxon>
        <taxon>Pseudonocardiales</taxon>
        <taxon>Pseudonocardiaceae</taxon>
        <taxon>Pseudonocardia</taxon>
    </lineage>
</organism>
<evidence type="ECO:0000256" key="3">
    <source>
        <dbReference type="ARBA" id="ARBA00022676"/>
    </source>
</evidence>
<dbReference type="RefSeq" id="WP_172163175.1">
    <property type="nucleotide sequence ID" value="NZ_CP053564.1"/>
</dbReference>
<keyword evidence="7" id="KW-1185">Reference proteome</keyword>
<evidence type="ECO:0000313" key="7">
    <source>
        <dbReference type="Proteomes" id="UP000505377"/>
    </source>
</evidence>
<dbReference type="Pfam" id="PF00535">
    <property type="entry name" value="Glycos_transf_2"/>
    <property type="match status" value="1"/>
</dbReference>
<dbReference type="PANTHER" id="PTHR43179:SF12">
    <property type="entry name" value="GALACTOFURANOSYLTRANSFERASE GLFT2"/>
    <property type="match status" value="1"/>
</dbReference>
<feature type="domain" description="Glycosyltransferase 2-like" evidence="5">
    <location>
        <begin position="19"/>
        <end position="138"/>
    </location>
</feature>
<dbReference type="CDD" id="cd00761">
    <property type="entry name" value="Glyco_tranf_GTA_type"/>
    <property type="match status" value="1"/>
</dbReference>
<dbReference type="AlphaFoldDB" id="A0A6M6JNE7"/>
<dbReference type="SUPFAM" id="SSF53448">
    <property type="entry name" value="Nucleotide-diphospho-sugar transferases"/>
    <property type="match status" value="1"/>
</dbReference>
<name>A0A6M6JNE7_9PSEU</name>
<proteinExistence type="inferred from homology"/>
<keyword evidence="4 6" id="KW-0808">Transferase</keyword>
<evidence type="ECO:0000256" key="2">
    <source>
        <dbReference type="ARBA" id="ARBA00006739"/>
    </source>
</evidence>
<reference evidence="6 7" key="1">
    <citation type="submission" date="2020-05" db="EMBL/GenBank/DDBJ databases">
        <authorList>
            <person name="Mo P."/>
        </authorList>
    </citation>
    <scope>NUCLEOTIDE SEQUENCE [LARGE SCALE GENOMIC DNA]</scope>
    <source>
        <strain evidence="6 7">Gen01</strain>
    </source>
</reference>
<evidence type="ECO:0000256" key="4">
    <source>
        <dbReference type="ARBA" id="ARBA00022679"/>
    </source>
</evidence>
<protein>
    <submittedName>
        <fullName evidence="6">Glycosyltransferase</fullName>
    </submittedName>
</protein>
<dbReference type="PANTHER" id="PTHR43179">
    <property type="entry name" value="RHAMNOSYLTRANSFERASE WBBL"/>
    <property type="match status" value="1"/>
</dbReference>
<dbReference type="Proteomes" id="UP000505377">
    <property type="component" value="Chromosome"/>
</dbReference>
<evidence type="ECO:0000313" key="6">
    <source>
        <dbReference type="EMBL" id="QJY48826.1"/>
    </source>
</evidence>
<dbReference type="InterPro" id="IPR001173">
    <property type="entry name" value="Glyco_trans_2-like"/>
</dbReference>
<comment type="similarity">
    <text evidence="2">Belongs to the glycosyltransferase 2 family.</text>
</comment>
<dbReference type="GO" id="GO:0016757">
    <property type="term" value="F:glycosyltransferase activity"/>
    <property type="evidence" value="ECO:0007669"/>
    <property type="project" value="UniProtKB-KW"/>
</dbReference>
<accession>A0A6M6JNE7</accession>
<sequence>MDTTDPLDLAPEPAPDLEVLVPTCDRPVELATTLAGLAGQDHPFDVLVSDQSSGTPSFETPPARAMLRALRRQGRRVRTRRHLPRRGLAEHRASLLAASSARYALFVDDDVWLEPGTVARLREAIGELRCGLVGAAVQGLSHLHDHRPHELAPFERWDGRPEPERISPDRPEWRRWTLHNAANPTHLADLHVGPGERWVAYKIAWVGGCVLYDRSALDAVGGFGFWTELPPVHCGEDVLAQLRVIAGFGGAGILPSGAVHLESPTTVPDRRVEAREVVRS</sequence>
<dbReference type="Gene3D" id="3.90.550.10">
    <property type="entry name" value="Spore Coat Polysaccharide Biosynthesis Protein SpsA, Chain A"/>
    <property type="match status" value="1"/>
</dbReference>
<evidence type="ECO:0000256" key="1">
    <source>
        <dbReference type="ARBA" id="ARBA00004776"/>
    </source>
</evidence>